<dbReference type="Gene3D" id="3.40.50.12790">
    <property type="entry name" value="FHIPEP family, domain 4"/>
    <property type="match status" value="1"/>
</dbReference>
<feature type="transmembrane region" description="Helical" evidence="7">
    <location>
        <begin position="231"/>
        <end position="250"/>
    </location>
</feature>
<dbReference type="OrthoDB" id="9759185at2"/>
<keyword evidence="9" id="KW-1185">Reference proteome</keyword>
<keyword evidence="4 7" id="KW-0812">Transmembrane</keyword>
<dbReference type="PROSITE" id="PS00994">
    <property type="entry name" value="FHIPEP"/>
    <property type="match status" value="1"/>
</dbReference>
<evidence type="ECO:0000313" key="8">
    <source>
        <dbReference type="EMBL" id="SDS90967.1"/>
    </source>
</evidence>
<dbReference type="PIRSF" id="PIRSF005419">
    <property type="entry name" value="FlhA"/>
    <property type="match status" value="1"/>
</dbReference>
<protein>
    <submittedName>
        <fullName evidence="8">Flagellar biosynthesis protein FlhA</fullName>
    </submittedName>
</protein>
<feature type="transmembrane region" description="Helical" evidence="7">
    <location>
        <begin position="190"/>
        <end position="211"/>
    </location>
</feature>
<evidence type="ECO:0000256" key="3">
    <source>
        <dbReference type="ARBA" id="ARBA00022475"/>
    </source>
</evidence>
<dbReference type="PANTHER" id="PTHR30161:SF1">
    <property type="entry name" value="FLAGELLAR BIOSYNTHESIS PROTEIN FLHA-RELATED"/>
    <property type="match status" value="1"/>
</dbReference>
<dbReference type="EMBL" id="LT629742">
    <property type="protein sequence ID" value="SDS90967.1"/>
    <property type="molecule type" value="Genomic_DNA"/>
</dbReference>
<dbReference type="Proteomes" id="UP000181956">
    <property type="component" value="Chromosome I"/>
</dbReference>
<dbReference type="InterPro" id="IPR025505">
    <property type="entry name" value="FHIPEP_CS"/>
</dbReference>
<gene>
    <name evidence="8" type="ORF">SAMN04489834_2415</name>
</gene>
<comment type="subcellular location">
    <subcellularLocation>
        <location evidence="1">Cell membrane</location>
        <topology evidence="1">Multi-pass membrane protein</topology>
    </subcellularLocation>
</comment>
<dbReference type="InterPro" id="IPR042194">
    <property type="entry name" value="FHIPEP_1"/>
</dbReference>
<dbReference type="Gene3D" id="1.10.8.540">
    <property type="entry name" value="FHIPEP family, domain 3"/>
    <property type="match status" value="1"/>
</dbReference>
<accession>A0A1H1W1I7</accession>
<evidence type="ECO:0000256" key="4">
    <source>
        <dbReference type="ARBA" id="ARBA00022692"/>
    </source>
</evidence>
<evidence type="ECO:0000256" key="2">
    <source>
        <dbReference type="ARBA" id="ARBA00008835"/>
    </source>
</evidence>
<dbReference type="AlphaFoldDB" id="A0A1H1W1I7"/>
<sequence length="680" mass="71263">MNRNLAKLAVPIGVVGIILLLVVPVPAWLLDILIIVNILLALVILLTTMFIRKPLDFSVFPSLLLAVTLFRLGLNVASTRLVLGEGYAGQVIEAFGHVAVGGSIIIGSVIFLILVVIQFVVVTKGAERVAEVGARFTLDAMPGKQMAIDADLNAGLISDVQARERRAEVSSEADFYGAMDGASKFVKGDAIAGILIIVINIIGGIAIGMIQRGMEMGDAVSTYTLLTIGDGLVTQIPALLMAVSTGMIVTRSTADADMGTTAGAQLSQSRNALMIAGSAAIVMALIPGMPMVPFIVIGGLLIFAAQRVKARTEREEKAAASPQNEAPTLAESTEALIEQMRVHALEILLAPDLVDVVSGASDDLLGRVKALRRTIAMELGIVVPPVRTRDSIELPASCYVIRIAGVEVARGIAPGGRVLALGDALEALPGTATVEPVFGLPGKWVPSELRHSAEMAGATVIDRVSVIVTHLSSVVTANAARLLSREDVRVLSDGVRQVNPAAVEELTPGLLSLAEVQRVLQGLLAEQVAINDLPRIFEALSLRAKVAVDPEGLIEAARAALGPAIVAKHLDGRILRVVMIDPSLEQGMLEGLRPAEHGTQILLDQRSMEQVIDSLRASLAQADAQGVSAVLVCAPALRPAIHRLVTPQTGVAVLSYQEVTSANVEIETVGVVRGVTAGSA</sequence>
<dbReference type="Pfam" id="PF00771">
    <property type="entry name" value="FHIPEP"/>
    <property type="match status" value="1"/>
</dbReference>
<dbReference type="STRING" id="412690.SAMN04489834_2415"/>
<feature type="transmembrane region" description="Helical" evidence="7">
    <location>
        <begin position="32"/>
        <end position="51"/>
    </location>
</feature>
<keyword evidence="8" id="KW-0966">Cell projection</keyword>
<evidence type="ECO:0000256" key="7">
    <source>
        <dbReference type="SAM" id="Phobius"/>
    </source>
</evidence>
<dbReference type="GO" id="GO:0044780">
    <property type="term" value="P:bacterial-type flagellum assembly"/>
    <property type="evidence" value="ECO:0007669"/>
    <property type="project" value="TreeGrafter"/>
</dbReference>
<keyword evidence="8" id="KW-0969">Cilium</keyword>
<dbReference type="InterPro" id="IPR042193">
    <property type="entry name" value="FHIPEP_3"/>
</dbReference>
<keyword evidence="3" id="KW-1003">Cell membrane</keyword>
<evidence type="ECO:0000256" key="5">
    <source>
        <dbReference type="ARBA" id="ARBA00022989"/>
    </source>
</evidence>
<dbReference type="PANTHER" id="PTHR30161">
    <property type="entry name" value="FLAGELLAR EXPORT PROTEIN, MEMBRANE FLHA SUBUNIT-RELATED"/>
    <property type="match status" value="1"/>
</dbReference>
<evidence type="ECO:0000256" key="1">
    <source>
        <dbReference type="ARBA" id="ARBA00004651"/>
    </source>
</evidence>
<reference evidence="9" key="1">
    <citation type="submission" date="2016-10" db="EMBL/GenBank/DDBJ databases">
        <authorList>
            <person name="Varghese N."/>
            <person name="Submissions S."/>
        </authorList>
    </citation>
    <scope>NUCLEOTIDE SEQUENCE [LARGE SCALE GENOMIC DNA]</scope>
    <source>
        <strain evidence="9">DSM 21772</strain>
    </source>
</reference>
<feature type="transmembrane region" description="Helical" evidence="7">
    <location>
        <begin position="271"/>
        <end position="304"/>
    </location>
</feature>
<feature type="transmembrane region" description="Helical" evidence="7">
    <location>
        <begin position="95"/>
        <end position="121"/>
    </location>
</feature>
<dbReference type="GO" id="GO:0009306">
    <property type="term" value="P:protein secretion"/>
    <property type="evidence" value="ECO:0007669"/>
    <property type="project" value="InterPro"/>
</dbReference>
<evidence type="ECO:0000256" key="6">
    <source>
        <dbReference type="ARBA" id="ARBA00023136"/>
    </source>
</evidence>
<dbReference type="PRINTS" id="PR00949">
    <property type="entry name" value="TYPE3IMAPROT"/>
</dbReference>
<dbReference type="RefSeq" id="WP_083364261.1">
    <property type="nucleotide sequence ID" value="NZ_LT629742.1"/>
</dbReference>
<organism evidence="8 9">
    <name type="scientific">Microterricola viridarii</name>
    <dbReference type="NCBI Taxonomy" id="412690"/>
    <lineage>
        <taxon>Bacteria</taxon>
        <taxon>Bacillati</taxon>
        <taxon>Actinomycetota</taxon>
        <taxon>Actinomycetes</taxon>
        <taxon>Micrococcales</taxon>
        <taxon>Microbacteriaceae</taxon>
        <taxon>Microterricola</taxon>
    </lineage>
</organism>
<evidence type="ECO:0000313" key="9">
    <source>
        <dbReference type="Proteomes" id="UP000181956"/>
    </source>
</evidence>
<proteinExistence type="inferred from homology"/>
<dbReference type="Gene3D" id="3.40.30.60">
    <property type="entry name" value="FHIPEP family, domain 1"/>
    <property type="match status" value="1"/>
</dbReference>
<keyword evidence="6 7" id="KW-0472">Membrane</keyword>
<dbReference type="GO" id="GO:0005886">
    <property type="term" value="C:plasma membrane"/>
    <property type="evidence" value="ECO:0007669"/>
    <property type="project" value="UniProtKB-SubCell"/>
</dbReference>
<keyword evidence="5 7" id="KW-1133">Transmembrane helix</keyword>
<comment type="similarity">
    <text evidence="2">Belongs to the FHIPEP (flagella/HR/invasion proteins export pore) family.</text>
</comment>
<feature type="transmembrane region" description="Helical" evidence="7">
    <location>
        <begin position="63"/>
        <end position="83"/>
    </location>
</feature>
<feature type="transmembrane region" description="Helical" evidence="7">
    <location>
        <begin position="7"/>
        <end position="26"/>
    </location>
</feature>
<keyword evidence="8" id="KW-0282">Flagellum</keyword>
<name>A0A1H1W1I7_9MICO</name>
<dbReference type="InterPro" id="IPR042196">
    <property type="entry name" value="FHIPEP_4"/>
</dbReference>
<dbReference type="InterPro" id="IPR001712">
    <property type="entry name" value="T3SS_FHIPEP"/>
</dbReference>